<keyword evidence="6" id="KW-0999">Mitochondrion inner membrane</keyword>
<evidence type="ECO:0000256" key="9">
    <source>
        <dbReference type="ARBA" id="ARBA00023136"/>
    </source>
</evidence>
<keyword evidence="7" id="KW-1133">Transmembrane helix</keyword>
<dbReference type="SUPFAM" id="SSF103506">
    <property type="entry name" value="Mitochondrial carrier"/>
    <property type="match status" value="1"/>
</dbReference>
<comment type="similarity">
    <text evidence="2 11">Belongs to the mitochondrial carrier (TC 2.A.29) family.</text>
</comment>
<evidence type="ECO:0000256" key="2">
    <source>
        <dbReference type="ARBA" id="ARBA00006375"/>
    </source>
</evidence>
<dbReference type="GeneTree" id="ENSGT00940000158954"/>
<evidence type="ECO:0000256" key="3">
    <source>
        <dbReference type="ARBA" id="ARBA00022448"/>
    </source>
</evidence>
<evidence type="ECO:0000256" key="7">
    <source>
        <dbReference type="ARBA" id="ARBA00022989"/>
    </source>
</evidence>
<comment type="subcellular location">
    <subcellularLocation>
        <location evidence="1">Mitochondrion inner membrane</location>
        <topology evidence="1">Multi-pass membrane protein</topology>
    </subcellularLocation>
</comment>
<dbReference type="Pfam" id="PF00153">
    <property type="entry name" value="Mito_carr"/>
    <property type="match status" value="1"/>
</dbReference>
<proteinExistence type="inferred from homology"/>
<accession>A0A6Q2YQ21</accession>
<evidence type="ECO:0000256" key="10">
    <source>
        <dbReference type="PROSITE-ProRule" id="PRU00282"/>
    </source>
</evidence>
<feature type="compositionally biased region" description="Basic residues" evidence="12">
    <location>
        <begin position="309"/>
        <end position="319"/>
    </location>
</feature>
<evidence type="ECO:0000313" key="13">
    <source>
        <dbReference type="Ensembl" id="ENSELUP00000067850.2"/>
    </source>
</evidence>
<evidence type="ECO:0000256" key="12">
    <source>
        <dbReference type="SAM" id="MobiDB-lite"/>
    </source>
</evidence>
<keyword evidence="5" id="KW-0677">Repeat</keyword>
<dbReference type="Gene3D" id="1.50.40.10">
    <property type="entry name" value="Mitochondrial carrier domain"/>
    <property type="match status" value="1"/>
</dbReference>
<keyword evidence="4 10" id="KW-0812">Transmembrane</keyword>
<keyword evidence="8" id="KW-0496">Mitochondrion</keyword>
<dbReference type="Proteomes" id="UP000265140">
    <property type="component" value="Chromosome 12"/>
</dbReference>
<keyword evidence="3 11" id="KW-0813">Transport</keyword>
<reference evidence="13" key="2">
    <citation type="submission" date="2020-02" db="EMBL/GenBank/DDBJ databases">
        <title>Esox lucius (northern pike) genome, fEsoLuc1, primary haplotype.</title>
        <authorList>
            <person name="Myers G."/>
            <person name="Karagic N."/>
            <person name="Meyer A."/>
            <person name="Pippel M."/>
            <person name="Reichard M."/>
            <person name="Winkler S."/>
            <person name="Tracey A."/>
            <person name="Sims Y."/>
            <person name="Howe K."/>
            <person name="Rhie A."/>
            <person name="Formenti G."/>
            <person name="Durbin R."/>
            <person name="Fedrigo O."/>
            <person name="Jarvis E.D."/>
        </authorList>
    </citation>
    <scope>NUCLEOTIDE SEQUENCE [LARGE SCALE GENOMIC DNA]</scope>
</reference>
<sequence>MAQNNNTLLHLFAGGCSGTVGAIVTCPLEVLKTRLQSSGLSLRTVFHVQLGSVSGTGVIRPSSATVTPPGLLQVLRSILEKEGPRSLFRGLGPNLVGVAPSRAIYFAAYKKSKETFNGIFVPNSGLVHMSSAGFAVTNSVSISCFSLRYELTHEPRLDGEDQDAAGEEGPRGEEDERPAVRTLRLQHRGDAGFLPGPDGVIRRHLRDHDLLPDLRDAEEAAERGALHLAKRRDGEGSVRLPGPDDGRSFLQGLCFLHSLPTRGDPNKTPRRGQQVQVLLPDGAAGCGGGGLRRLLPRTRPTAHPSDPQHRHRPLHLRTHRPPDGRLLPLMDGGRRRVTLTTWRPGCWGGGGSAQPFM</sequence>
<dbReference type="Ensembl" id="ENSELUT00000069681.2">
    <property type="protein sequence ID" value="ENSELUP00000067850.2"/>
    <property type="gene ID" value="ENSELUG00000016727.3"/>
</dbReference>
<protein>
    <submittedName>
        <fullName evidence="13">Solute carrier family 25 member 33</fullName>
    </submittedName>
</protein>
<dbReference type="PANTHER" id="PTHR45829:SF5">
    <property type="entry name" value="SOLUTE CARRIER FAMILY 25 MEMBER 33"/>
    <property type="match status" value="1"/>
</dbReference>
<dbReference type="OMA" id="AFYNGMG"/>
<name>A0A6Q2YQ21_ESOLU</name>
<keyword evidence="14" id="KW-1185">Reference proteome</keyword>
<evidence type="ECO:0000256" key="6">
    <source>
        <dbReference type="ARBA" id="ARBA00022792"/>
    </source>
</evidence>
<reference evidence="13" key="4">
    <citation type="submission" date="2025-09" db="UniProtKB">
        <authorList>
            <consortium name="Ensembl"/>
        </authorList>
    </citation>
    <scope>IDENTIFICATION</scope>
</reference>
<dbReference type="InterPro" id="IPR018108">
    <property type="entry name" value="MCP_transmembrane"/>
</dbReference>
<feature type="compositionally biased region" description="Basic and acidic residues" evidence="12">
    <location>
        <begin position="168"/>
        <end position="178"/>
    </location>
</feature>
<feature type="region of interest" description="Disordered" evidence="12">
    <location>
        <begin position="156"/>
        <end position="178"/>
    </location>
</feature>
<evidence type="ECO:0000256" key="4">
    <source>
        <dbReference type="ARBA" id="ARBA00022692"/>
    </source>
</evidence>
<feature type="region of interest" description="Disordered" evidence="12">
    <location>
        <begin position="297"/>
        <end position="330"/>
    </location>
</feature>
<dbReference type="FunCoup" id="A0A6Q2YQ21">
    <property type="interactions" value="1424"/>
</dbReference>
<dbReference type="PROSITE" id="PS50920">
    <property type="entry name" value="SOLCAR"/>
    <property type="match status" value="1"/>
</dbReference>
<evidence type="ECO:0000313" key="14">
    <source>
        <dbReference type="Proteomes" id="UP000265140"/>
    </source>
</evidence>
<evidence type="ECO:0000256" key="5">
    <source>
        <dbReference type="ARBA" id="ARBA00022737"/>
    </source>
</evidence>
<dbReference type="GO" id="GO:1990519">
    <property type="term" value="P:pyrimidine nucleotide import into mitochondrion"/>
    <property type="evidence" value="ECO:0007669"/>
    <property type="project" value="TreeGrafter"/>
</dbReference>
<keyword evidence="9 10" id="KW-0472">Membrane</keyword>
<evidence type="ECO:0000256" key="11">
    <source>
        <dbReference type="RuleBase" id="RU000488"/>
    </source>
</evidence>
<evidence type="ECO:0000256" key="8">
    <source>
        <dbReference type="ARBA" id="ARBA00023128"/>
    </source>
</evidence>
<dbReference type="AlphaFoldDB" id="A0A6Q2YQ21"/>
<dbReference type="InterPro" id="IPR049562">
    <property type="entry name" value="SLC25A33/36-like"/>
</dbReference>
<dbReference type="Bgee" id="ENSELUG00000016727">
    <property type="expression patterns" value="Expressed in muscle tissue and 14 other cell types or tissues"/>
</dbReference>
<reference evidence="13" key="3">
    <citation type="submission" date="2025-08" db="UniProtKB">
        <authorList>
            <consortium name="Ensembl"/>
        </authorList>
    </citation>
    <scope>IDENTIFICATION</scope>
</reference>
<dbReference type="InParanoid" id="A0A6Q2YQ21"/>
<organism evidence="13 14">
    <name type="scientific">Esox lucius</name>
    <name type="common">Northern pike</name>
    <dbReference type="NCBI Taxonomy" id="8010"/>
    <lineage>
        <taxon>Eukaryota</taxon>
        <taxon>Metazoa</taxon>
        <taxon>Chordata</taxon>
        <taxon>Craniata</taxon>
        <taxon>Vertebrata</taxon>
        <taxon>Euteleostomi</taxon>
        <taxon>Actinopterygii</taxon>
        <taxon>Neopterygii</taxon>
        <taxon>Teleostei</taxon>
        <taxon>Protacanthopterygii</taxon>
        <taxon>Esociformes</taxon>
        <taxon>Esocidae</taxon>
        <taxon>Esox</taxon>
    </lineage>
</organism>
<reference evidence="14" key="1">
    <citation type="journal article" date="2014" name="PLoS ONE">
        <title>The genome and linkage map of the northern pike (Esox lucius): conserved synteny revealed between the salmonid sister group and the Neoteleostei.</title>
        <authorList>
            <person name="Rondeau E.B."/>
            <person name="Minkley D.R."/>
            <person name="Leong J.S."/>
            <person name="Messmer A.M."/>
            <person name="Jantzen J.R."/>
            <person name="von Schalburg K.R."/>
            <person name="Lemon C."/>
            <person name="Bird N.H."/>
            <person name="Koop B.F."/>
        </authorList>
    </citation>
    <scope>NUCLEOTIDE SEQUENCE</scope>
</reference>
<gene>
    <name evidence="13" type="primary">SLC25A33</name>
</gene>
<dbReference type="InterPro" id="IPR023395">
    <property type="entry name" value="MCP_dom_sf"/>
</dbReference>
<dbReference type="GO" id="GO:0005743">
    <property type="term" value="C:mitochondrial inner membrane"/>
    <property type="evidence" value="ECO:0007669"/>
    <property type="project" value="UniProtKB-SubCell"/>
</dbReference>
<evidence type="ECO:0000256" key="1">
    <source>
        <dbReference type="ARBA" id="ARBA00004448"/>
    </source>
</evidence>
<dbReference type="GO" id="GO:0015218">
    <property type="term" value="F:pyrimidine nucleotide transmembrane transporter activity"/>
    <property type="evidence" value="ECO:0007669"/>
    <property type="project" value="InterPro"/>
</dbReference>
<dbReference type="PANTHER" id="PTHR45829">
    <property type="entry name" value="MITOCHONDRIAL CARRIER PROTEIN RIM2"/>
    <property type="match status" value="1"/>
</dbReference>
<feature type="repeat" description="Solcar" evidence="10">
    <location>
        <begin position="5"/>
        <end position="115"/>
    </location>
</feature>